<keyword evidence="2" id="KW-1185">Reference proteome</keyword>
<evidence type="ECO:0000313" key="2">
    <source>
        <dbReference type="Proteomes" id="UP000649955"/>
    </source>
</evidence>
<reference evidence="2" key="1">
    <citation type="journal article" date="2019" name="Int. J. Syst. Evol. Microbiol.">
        <title>The Global Catalogue of Microorganisms (GCM) 10K type strain sequencing project: providing services to taxonomists for standard genome sequencing and annotation.</title>
        <authorList>
            <consortium name="The Broad Institute Genomics Platform"/>
            <consortium name="The Broad Institute Genome Sequencing Center for Infectious Disease"/>
            <person name="Wu L."/>
            <person name="Ma J."/>
        </authorList>
    </citation>
    <scope>NUCLEOTIDE SEQUENCE [LARGE SCALE GENOMIC DNA]</scope>
    <source>
        <strain evidence="2">CGMCC 4.7680</strain>
    </source>
</reference>
<accession>A0ABQ3KC38</accession>
<dbReference type="EMBL" id="BNAW01000008">
    <property type="protein sequence ID" value="GHG08853.1"/>
    <property type="molecule type" value="Genomic_DNA"/>
</dbReference>
<gene>
    <name evidence="1" type="ORF">GCM10017567_27070</name>
</gene>
<name>A0ABQ3KC38_9PSEU</name>
<proteinExistence type="predicted"/>
<protein>
    <submittedName>
        <fullName evidence="1">Uncharacterized protein</fullName>
    </submittedName>
</protein>
<comment type="caution">
    <text evidence="1">The sequence shown here is derived from an EMBL/GenBank/DDBJ whole genome shotgun (WGS) entry which is preliminary data.</text>
</comment>
<dbReference type="RefSeq" id="WP_191309828.1">
    <property type="nucleotide sequence ID" value="NZ_BNAW01000008.1"/>
</dbReference>
<sequence>MTAAIYIDPLVIQPVIDGEWHRVRLTEIPTPGQVITMLCGAFGAAEFHLSDERRRHQIPRQCESCDVIDRRQRGIPLRGDRTGRR</sequence>
<organism evidence="1 2">
    <name type="scientific">Amycolatopsis bullii</name>
    <dbReference type="NCBI Taxonomy" id="941987"/>
    <lineage>
        <taxon>Bacteria</taxon>
        <taxon>Bacillati</taxon>
        <taxon>Actinomycetota</taxon>
        <taxon>Actinomycetes</taxon>
        <taxon>Pseudonocardiales</taxon>
        <taxon>Pseudonocardiaceae</taxon>
        <taxon>Amycolatopsis</taxon>
    </lineage>
</organism>
<dbReference type="Proteomes" id="UP000649955">
    <property type="component" value="Unassembled WGS sequence"/>
</dbReference>
<evidence type="ECO:0000313" key="1">
    <source>
        <dbReference type="EMBL" id="GHG08853.1"/>
    </source>
</evidence>